<evidence type="ECO:0000313" key="2">
    <source>
        <dbReference type="Proteomes" id="UP000026961"/>
    </source>
</evidence>
<proteinExistence type="predicted"/>
<keyword evidence="2" id="KW-1185">Reference proteome</keyword>
<dbReference type="HOGENOM" id="CLU_2201092_0_0_1"/>
<sequence length="108" mass="11094">MTGEKKRWNQGAAAMAMATAALARAMRGGSGAGAGLAAGELLSKAPATRASSLPAMTTGRGEGDAVTCCEDDKEWIRRPRCGSGRFLHQANGAATITNEMSCCCSWLA</sequence>
<dbReference type="Gramene" id="OGLUM07G02850.4">
    <property type="protein sequence ID" value="OGLUM07G02850.4"/>
    <property type="gene ID" value="OGLUM07G02850"/>
</dbReference>
<dbReference type="Proteomes" id="UP000026961">
    <property type="component" value="Chromosome 7"/>
</dbReference>
<dbReference type="AlphaFoldDB" id="A0A0E0AFW4"/>
<protein>
    <submittedName>
        <fullName evidence="1">Uncharacterized protein</fullName>
    </submittedName>
</protein>
<reference evidence="1" key="1">
    <citation type="submission" date="2015-04" db="UniProtKB">
        <authorList>
            <consortium name="EnsemblPlants"/>
        </authorList>
    </citation>
    <scope>IDENTIFICATION</scope>
</reference>
<evidence type="ECO:0000313" key="1">
    <source>
        <dbReference type="EnsemblPlants" id="OGLUM07G02850.4"/>
    </source>
</evidence>
<name>A0A0E0AFW4_9ORYZ</name>
<accession>A0A0E0AFW4</accession>
<organism evidence="1">
    <name type="scientific">Oryza glumipatula</name>
    <dbReference type="NCBI Taxonomy" id="40148"/>
    <lineage>
        <taxon>Eukaryota</taxon>
        <taxon>Viridiplantae</taxon>
        <taxon>Streptophyta</taxon>
        <taxon>Embryophyta</taxon>
        <taxon>Tracheophyta</taxon>
        <taxon>Spermatophyta</taxon>
        <taxon>Magnoliopsida</taxon>
        <taxon>Liliopsida</taxon>
        <taxon>Poales</taxon>
        <taxon>Poaceae</taxon>
        <taxon>BOP clade</taxon>
        <taxon>Oryzoideae</taxon>
        <taxon>Oryzeae</taxon>
        <taxon>Oryzinae</taxon>
        <taxon>Oryza</taxon>
    </lineage>
</organism>
<reference evidence="1" key="2">
    <citation type="submission" date="2018-05" db="EMBL/GenBank/DDBJ databases">
        <title>OgluRS3 (Oryza glumaepatula Reference Sequence Version 3).</title>
        <authorList>
            <person name="Zhang J."/>
            <person name="Kudrna D."/>
            <person name="Lee S."/>
            <person name="Talag J."/>
            <person name="Welchert J."/>
            <person name="Wing R.A."/>
        </authorList>
    </citation>
    <scope>NUCLEOTIDE SEQUENCE [LARGE SCALE GENOMIC DNA]</scope>
</reference>
<dbReference type="EnsemblPlants" id="OGLUM07G02850.4">
    <property type="protein sequence ID" value="OGLUM07G02850.4"/>
    <property type="gene ID" value="OGLUM07G02850"/>
</dbReference>